<reference evidence="6" key="1">
    <citation type="submission" date="2009-01" db="EMBL/GenBank/DDBJ databases">
        <title>Complete sequence of Anaeromyxobacter dehalogenans 2CP-1.</title>
        <authorList>
            <consortium name="US DOE Joint Genome Institute"/>
            <person name="Lucas S."/>
            <person name="Copeland A."/>
            <person name="Lapidus A."/>
            <person name="Glavina del Rio T."/>
            <person name="Dalin E."/>
            <person name="Tice H."/>
            <person name="Bruce D."/>
            <person name="Goodwin L."/>
            <person name="Pitluck S."/>
            <person name="Saunders E."/>
            <person name="Brettin T."/>
            <person name="Detter J.C."/>
            <person name="Han C."/>
            <person name="Larimer F."/>
            <person name="Land M."/>
            <person name="Hauser L."/>
            <person name="Kyrpides N."/>
            <person name="Ovchinnikova G."/>
            <person name="Beliaev A.S."/>
            <person name="Richardson P."/>
        </authorList>
    </citation>
    <scope>NUCLEOTIDE SEQUENCE</scope>
    <source>
        <strain evidence="6">2CP-1</strain>
    </source>
</reference>
<dbReference type="Proteomes" id="UP000007089">
    <property type="component" value="Chromosome"/>
</dbReference>
<dbReference type="Pfam" id="PF00440">
    <property type="entry name" value="TetR_N"/>
    <property type="match status" value="1"/>
</dbReference>
<dbReference type="PROSITE" id="PS50977">
    <property type="entry name" value="HTH_TETR_2"/>
    <property type="match status" value="1"/>
</dbReference>
<evidence type="ECO:0000256" key="2">
    <source>
        <dbReference type="ARBA" id="ARBA00023125"/>
    </source>
</evidence>
<proteinExistence type="predicted"/>
<evidence type="ECO:0000256" key="3">
    <source>
        <dbReference type="ARBA" id="ARBA00023163"/>
    </source>
</evidence>
<feature type="domain" description="HTH tetR-type" evidence="5">
    <location>
        <begin position="7"/>
        <end position="67"/>
    </location>
</feature>
<accession>B8JG47</accession>
<keyword evidence="7" id="KW-1185">Reference proteome</keyword>
<evidence type="ECO:0000259" key="5">
    <source>
        <dbReference type="PROSITE" id="PS50977"/>
    </source>
</evidence>
<dbReference type="PANTHER" id="PTHR30055">
    <property type="entry name" value="HTH-TYPE TRANSCRIPTIONAL REGULATOR RUTR"/>
    <property type="match status" value="1"/>
</dbReference>
<dbReference type="RefSeq" id="WP_012634174.1">
    <property type="nucleotide sequence ID" value="NC_011891.1"/>
</dbReference>
<dbReference type="PRINTS" id="PR00455">
    <property type="entry name" value="HTHTETR"/>
</dbReference>
<evidence type="ECO:0000256" key="1">
    <source>
        <dbReference type="ARBA" id="ARBA00023015"/>
    </source>
</evidence>
<dbReference type="Gene3D" id="1.10.357.10">
    <property type="entry name" value="Tetracycline Repressor, domain 2"/>
    <property type="match status" value="1"/>
</dbReference>
<keyword evidence="2 4" id="KW-0238">DNA-binding</keyword>
<dbReference type="InterPro" id="IPR001647">
    <property type="entry name" value="HTH_TetR"/>
</dbReference>
<sequence>MAQRLKEDVRARLVDAALSEFVRQGWRGARLVDIAAAAGASIGNVYRYFPDKEALLRAAVPPELGTELVRLLRGRVRALGAMGDWRLGDAAGSDRAAALLAFWIAHRREVVVLLGRAEGSPLAHVRPLVAGELTRAAARYLRDHSDRPVPREVRFVLERIFEGTLGMIVDVLAAHETPEEISAAFGAFWRFQLAGLQALLAPPRPPRGAGGRARR</sequence>
<dbReference type="HOGENOM" id="CLU_069356_6_1_7"/>
<dbReference type="AlphaFoldDB" id="B8JG47"/>
<dbReference type="KEGG" id="acp:A2cp1_3115"/>
<dbReference type="GO" id="GO:0003700">
    <property type="term" value="F:DNA-binding transcription factor activity"/>
    <property type="evidence" value="ECO:0007669"/>
    <property type="project" value="TreeGrafter"/>
</dbReference>
<keyword evidence="1" id="KW-0805">Transcription regulation</keyword>
<dbReference type="PANTHER" id="PTHR30055:SF234">
    <property type="entry name" value="HTH-TYPE TRANSCRIPTIONAL REGULATOR BETI"/>
    <property type="match status" value="1"/>
</dbReference>
<protein>
    <submittedName>
        <fullName evidence="6">Transcriptional regulator, TetR family</fullName>
    </submittedName>
</protein>
<dbReference type="InterPro" id="IPR050109">
    <property type="entry name" value="HTH-type_TetR-like_transc_reg"/>
</dbReference>
<evidence type="ECO:0000313" key="6">
    <source>
        <dbReference type="EMBL" id="ACL66450.1"/>
    </source>
</evidence>
<dbReference type="GO" id="GO:0000976">
    <property type="term" value="F:transcription cis-regulatory region binding"/>
    <property type="evidence" value="ECO:0007669"/>
    <property type="project" value="TreeGrafter"/>
</dbReference>
<organism evidence="6 7">
    <name type="scientific">Anaeromyxobacter dehalogenans (strain ATCC BAA-258 / DSM 21875 / 2CP-1)</name>
    <dbReference type="NCBI Taxonomy" id="455488"/>
    <lineage>
        <taxon>Bacteria</taxon>
        <taxon>Pseudomonadati</taxon>
        <taxon>Myxococcota</taxon>
        <taxon>Myxococcia</taxon>
        <taxon>Myxococcales</taxon>
        <taxon>Cystobacterineae</taxon>
        <taxon>Anaeromyxobacteraceae</taxon>
        <taxon>Anaeromyxobacter</taxon>
    </lineage>
</organism>
<keyword evidence="3" id="KW-0804">Transcription</keyword>
<dbReference type="SUPFAM" id="SSF46689">
    <property type="entry name" value="Homeodomain-like"/>
    <property type="match status" value="1"/>
</dbReference>
<name>B8JG47_ANAD2</name>
<dbReference type="EMBL" id="CP001359">
    <property type="protein sequence ID" value="ACL66450.1"/>
    <property type="molecule type" value="Genomic_DNA"/>
</dbReference>
<evidence type="ECO:0000256" key="4">
    <source>
        <dbReference type="PROSITE-ProRule" id="PRU00335"/>
    </source>
</evidence>
<dbReference type="InterPro" id="IPR009057">
    <property type="entry name" value="Homeodomain-like_sf"/>
</dbReference>
<gene>
    <name evidence="6" type="ordered locus">A2cp1_3115</name>
</gene>
<feature type="DNA-binding region" description="H-T-H motif" evidence="4">
    <location>
        <begin position="30"/>
        <end position="49"/>
    </location>
</feature>
<evidence type="ECO:0000313" key="7">
    <source>
        <dbReference type="Proteomes" id="UP000007089"/>
    </source>
</evidence>